<evidence type="ECO:0000313" key="3">
    <source>
        <dbReference type="Proteomes" id="UP000776651"/>
    </source>
</evidence>
<dbReference type="Gene3D" id="3.40.50.150">
    <property type="entry name" value="Vaccinia Virus protein VP39"/>
    <property type="match status" value="1"/>
</dbReference>
<dbReference type="Proteomes" id="UP000776651">
    <property type="component" value="Unassembled WGS sequence"/>
</dbReference>
<dbReference type="InterPro" id="IPR029063">
    <property type="entry name" value="SAM-dependent_MTases_sf"/>
</dbReference>
<proteinExistence type="predicted"/>
<gene>
    <name evidence="2" type="ORF">K3177_05810</name>
</gene>
<keyword evidence="2" id="KW-0489">Methyltransferase</keyword>
<sequence>MSQARLSDGSAGDVDYGRIGGTYSHYRRPEPAIALQIRRALGDAQTVLNVGAGAGSYEPTDCDVTAVEPSAAMRAQRPSHLAVAIDAVAESLPFEDDSFDASMASVTVHQWSNLEKGLAEMRRVTRGPVVLLVCDPAMMMDYWLSDYIPQVREIEARRFPPLERIEAALGGTVTVEPVPIPLECADGFNEAYYGRPEAFLEEGARLACSSWSLVPQSLVQQFVDRLSQDLANGQWDKQYGHWRSRPFYEGPLRLVIAEAE</sequence>
<keyword evidence="2" id="KW-0808">Transferase</keyword>
<dbReference type="EMBL" id="JAIGNQ010000002">
    <property type="protein sequence ID" value="MBX7488021.1"/>
    <property type="molecule type" value="Genomic_DNA"/>
</dbReference>
<dbReference type="GO" id="GO:0032259">
    <property type="term" value="P:methylation"/>
    <property type="evidence" value="ECO:0007669"/>
    <property type="project" value="UniProtKB-KW"/>
</dbReference>
<dbReference type="Pfam" id="PF08241">
    <property type="entry name" value="Methyltransf_11"/>
    <property type="match status" value="1"/>
</dbReference>
<dbReference type="GO" id="GO:0008168">
    <property type="term" value="F:methyltransferase activity"/>
    <property type="evidence" value="ECO:0007669"/>
    <property type="project" value="UniProtKB-KW"/>
</dbReference>
<keyword evidence="3" id="KW-1185">Reference proteome</keyword>
<dbReference type="RefSeq" id="WP_221597539.1">
    <property type="nucleotide sequence ID" value="NZ_JAIGNQ010000002.1"/>
</dbReference>
<evidence type="ECO:0000259" key="1">
    <source>
        <dbReference type="Pfam" id="PF08241"/>
    </source>
</evidence>
<protein>
    <submittedName>
        <fullName evidence="2">Methyltransferase domain-containing protein</fullName>
    </submittedName>
</protein>
<accession>A0ABS7JDL7</accession>
<reference evidence="2 3" key="1">
    <citation type="submission" date="2021-08" db="EMBL/GenBank/DDBJ databases">
        <title>Comparative Genomics Analysis of the Genus Qipengyuania Reveals Extensive Genetic Diversity and Metabolic Versatility, Including the Description of Fifteen Novel Species.</title>
        <authorList>
            <person name="Liu Y."/>
        </authorList>
    </citation>
    <scope>NUCLEOTIDE SEQUENCE [LARGE SCALE GENOMIC DNA]</scope>
    <source>
        <strain evidence="2 3">GH25</strain>
    </source>
</reference>
<evidence type="ECO:0000313" key="2">
    <source>
        <dbReference type="EMBL" id="MBX7488021.1"/>
    </source>
</evidence>
<comment type="caution">
    <text evidence="2">The sequence shown here is derived from an EMBL/GenBank/DDBJ whole genome shotgun (WGS) entry which is preliminary data.</text>
</comment>
<feature type="domain" description="Methyltransferase type 11" evidence="1">
    <location>
        <begin position="48"/>
        <end position="126"/>
    </location>
</feature>
<organism evidence="2 3">
    <name type="scientific">Qipengyuania pacifica</name>
    <dbReference type="NCBI Taxonomy" id="2860199"/>
    <lineage>
        <taxon>Bacteria</taxon>
        <taxon>Pseudomonadati</taxon>
        <taxon>Pseudomonadota</taxon>
        <taxon>Alphaproteobacteria</taxon>
        <taxon>Sphingomonadales</taxon>
        <taxon>Erythrobacteraceae</taxon>
        <taxon>Qipengyuania</taxon>
    </lineage>
</organism>
<dbReference type="InterPro" id="IPR013216">
    <property type="entry name" value="Methyltransf_11"/>
</dbReference>
<dbReference type="SUPFAM" id="SSF53335">
    <property type="entry name" value="S-adenosyl-L-methionine-dependent methyltransferases"/>
    <property type="match status" value="1"/>
</dbReference>
<name>A0ABS7JDL7_9SPHN</name>